<feature type="transmembrane region" description="Helical" evidence="6">
    <location>
        <begin position="6"/>
        <end position="27"/>
    </location>
</feature>
<dbReference type="InterPro" id="IPR023353">
    <property type="entry name" value="LemA-like_dom_sf"/>
</dbReference>
<evidence type="ECO:0000256" key="5">
    <source>
        <dbReference type="ARBA" id="ARBA00023136"/>
    </source>
</evidence>
<sequence>MYYLSQADVVWIIAVVILPLLGLVILYNGHVSRRNAVDYAFSSIDVQLKKRWDLIPRLVESVKGYARHEKEVLERVVEARKSAKGASMEERFRYESEVSSELPRILALAESYPELKADKQFMNLQRNLTEVESQIAAARRAYNAAITDYNDGVQMFPSSIVAAMFGFKKREWFQIDSEESGVRDVRL</sequence>
<proteinExistence type="inferred from homology"/>
<accession>A0ABW4ZAF0</accession>
<dbReference type="Proteomes" id="UP001597389">
    <property type="component" value="Unassembled WGS sequence"/>
</dbReference>
<keyword evidence="4 6" id="KW-1133">Transmembrane helix</keyword>
<dbReference type="PANTHER" id="PTHR34478">
    <property type="entry name" value="PROTEIN LEMA"/>
    <property type="match status" value="1"/>
</dbReference>
<dbReference type="SUPFAM" id="SSF140478">
    <property type="entry name" value="LemA-like"/>
    <property type="match status" value="1"/>
</dbReference>
<evidence type="ECO:0000256" key="4">
    <source>
        <dbReference type="ARBA" id="ARBA00022989"/>
    </source>
</evidence>
<keyword evidence="3 6" id="KW-0812">Transmembrane</keyword>
<evidence type="ECO:0000256" key="3">
    <source>
        <dbReference type="ARBA" id="ARBA00022692"/>
    </source>
</evidence>
<comment type="subcellular location">
    <subcellularLocation>
        <location evidence="1">Membrane</location>
        <topology evidence="1">Single-pass membrane protein</topology>
    </subcellularLocation>
</comment>
<gene>
    <name evidence="7" type="ORF">ACFSW8_08180</name>
</gene>
<evidence type="ECO:0000256" key="1">
    <source>
        <dbReference type="ARBA" id="ARBA00004167"/>
    </source>
</evidence>
<dbReference type="PANTHER" id="PTHR34478:SF1">
    <property type="entry name" value="PROTEIN LEMA"/>
    <property type="match status" value="1"/>
</dbReference>
<evidence type="ECO:0000256" key="6">
    <source>
        <dbReference type="SAM" id="Phobius"/>
    </source>
</evidence>
<dbReference type="Gene3D" id="1.20.1440.20">
    <property type="entry name" value="LemA-like domain"/>
    <property type="match status" value="1"/>
</dbReference>
<name>A0ABW4ZAF0_9BACT</name>
<evidence type="ECO:0000313" key="7">
    <source>
        <dbReference type="EMBL" id="MFD2158870.1"/>
    </source>
</evidence>
<dbReference type="Pfam" id="PF04011">
    <property type="entry name" value="LemA"/>
    <property type="match status" value="1"/>
</dbReference>
<keyword evidence="8" id="KW-1185">Reference proteome</keyword>
<comment type="caution">
    <text evidence="7">The sequence shown here is derived from an EMBL/GenBank/DDBJ whole genome shotgun (WGS) entry which is preliminary data.</text>
</comment>
<evidence type="ECO:0000313" key="8">
    <source>
        <dbReference type="Proteomes" id="UP001597389"/>
    </source>
</evidence>
<dbReference type="InterPro" id="IPR007156">
    <property type="entry name" value="MamQ_LemA"/>
</dbReference>
<evidence type="ECO:0000256" key="2">
    <source>
        <dbReference type="ARBA" id="ARBA00008854"/>
    </source>
</evidence>
<organism evidence="7 8">
    <name type="scientific">Rubritalea tangerina</name>
    <dbReference type="NCBI Taxonomy" id="430798"/>
    <lineage>
        <taxon>Bacteria</taxon>
        <taxon>Pseudomonadati</taxon>
        <taxon>Verrucomicrobiota</taxon>
        <taxon>Verrucomicrobiia</taxon>
        <taxon>Verrucomicrobiales</taxon>
        <taxon>Rubritaleaceae</taxon>
        <taxon>Rubritalea</taxon>
    </lineage>
</organism>
<keyword evidence="5 6" id="KW-0472">Membrane</keyword>
<comment type="similarity">
    <text evidence="2">Belongs to the LemA family.</text>
</comment>
<dbReference type="EMBL" id="JBHUJB010000034">
    <property type="protein sequence ID" value="MFD2158870.1"/>
    <property type="molecule type" value="Genomic_DNA"/>
</dbReference>
<protein>
    <submittedName>
        <fullName evidence="7">LemA family protein</fullName>
    </submittedName>
</protein>
<dbReference type="RefSeq" id="WP_377089296.1">
    <property type="nucleotide sequence ID" value="NZ_JBHSJL010000014.1"/>
</dbReference>
<reference evidence="8" key="1">
    <citation type="journal article" date="2019" name="Int. J. Syst. Evol. Microbiol.">
        <title>The Global Catalogue of Microorganisms (GCM) 10K type strain sequencing project: providing services to taxonomists for standard genome sequencing and annotation.</title>
        <authorList>
            <consortium name="The Broad Institute Genomics Platform"/>
            <consortium name="The Broad Institute Genome Sequencing Center for Infectious Disease"/>
            <person name="Wu L."/>
            <person name="Ma J."/>
        </authorList>
    </citation>
    <scope>NUCLEOTIDE SEQUENCE [LARGE SCALE GENOMIC DNA]</scope>
    <source>
        <strain evidence="8">CCUG 57942</strain>
    </source>
</reference>